<dbReference type="Pfam" id="PF06169">
    <property type="entry name" value="DUF982"/>
    <property type="match status" value="1"/>
</dbReference>
<dbReference type="OrthoDB" id="8420210at2"/>
<reference evidence="1 2" key="1">
    <citation type="submission" date="2017-03" db="EMBL/GenBank/DDBJ databases">
        <title>Genome analysis of Rhizobial strains effectives or ineffectives for nitrogen fixation isolated from bean seeds.</title>
        <authorList>
            <person name="Peralta H."/>
            <person name="Aguilar-Vera A."/>
            <person name="Mora Y."/>
            <person name="Vargas-Lagunas C."/>
            <person name="Girard L."/>
            <person name="Mora J."/>
        </authorList>
    </citation>
    <scope>NUCLEOTIDE SEQUENCE [LARGE SCALE GENOMIC DNA]</scope>
    <source>
        <strain evidence="1 2">CCGM3</strain>
    </source>
</reference>
<name>A0A370KH26_9HYPH</name>
<proteinExistence type="predicted"/>
<dbReference type="InterPro" id="IPR010385">
    <property type="entry name" value="DUF982"/>
</dbReference>
<evidence type="ECO:0008006" key="3">
    <source>
        <dbReference type="Google" id="ProtNLM"/>
    </source>
</evidence>
<dbReference type="AlphaFoldDB" id="A0A370KH26"/>
<dbReference type="RefSeq" id="WP_114715312.1">
    <property type="nucleotide sequence ID" value="NZ_KZ857269.1"/>
</dbReference>
<gene>
    <name evidence="1" type="ORF">B5K06_27750</name>
</gene>
<evidence type="ECO:0000313" key="1">
    <source>
        <dbReference type="EMBL" id="RDJ04255.1"/>
    </source>
</evidence>
<comment type="caution">
    <text evidence="1">The sequence shown here is derived from an EMBL/GenBank/DDBJ whole genome shotgun (WGS) entry which is preliminary data.</text>
</comment>
<dbReference type="Proteomes" id="UP000254939">
    <property type="component" value="Unassembled WGS sequence"/>
</dbReference>
<organism evidence="1 2">
    <name type="scientific">Rhizobium grahamii</name>
    <dbReference type="NCBI Taxonomy" id="1120045"/>
    <lineage>
        <taxon>Bacteria</taxon>
        <taxon>Pseudomonadati</taxon>
        <taxon>Pseudomonadota</taxon>
        <taxon>Alphaproteobacteria</taxon>
        <taxon>Hyphomicrobiales</taxon>
        <taxon>Rhizobiaceae</taxon>
        <taxon>Rhizobium/Agrobacterium group</taxon>
        <taxon>Rhizobium</taxon>
    </lineage>
</organism>
<protein>
    <recommendedName>
        <fullName evidence="3">DUF982 domain-containing protein</fullName>
    </recommendedName>
</protein>
<dbReference type="Gene3D" id="6.10.250.730">
    <property type="match status" value="1"/>
</dbReference>
<accession>A0A370KH26</accession>
<sequence>MPTPDILWATPITVRLQNGTEKSFQSIHDTLDFLENEWPNAHGAYHDAAVASCRNALRRETPPAVSKELFLAACMEAGYAVRGGSTRAGDQRLLETGHRRV</sequence>
<dbReference type="EMBL" id="NAAC01000040">
    <property type="protein sequence ID" value="RDJ04255.1"/>
    <property type="molecule type" value="Genomic_DNA"/>
</dbReference>
<evidence type="ECO:0000313" key="2">
    <source>
        <dbReference type="Proteomes" id="UP000254939"/>
    </source>
</evidence>